<evidence type="ECO:0000313" key="8">
    <source>
        <dbReference type="EMBL" id="PSC68059.1"/>
    </source>
</evidence>
<feature type="binding site" evidence="6">
    <location>
        <position position="227"/>
    </location>
    <ligand>
        <name>chlorophyll a</name>
        <dbReference type="ChEBI" id="CHEBI:58416"/>
        <label>1</label>
    </ligand>
</feature>
<keyword evidence="2 7" id="KW-0150">Chloroplast</keyword>
<dbReference type="GO" id="GO:0016168">
    <property type="term" value="F:chlorophyll binding"/>
    <property type="evidence" value="ECO:0007669"/>
    <property type="project" value="UniProtKB-KW"/>
</dbReference>
<name>A0A2P6V1T6_9CHLO</name>
<keyword evidence="4 7" id="KW-0934">Plastid</keyword>
<organism evidence="8 9">
    <name type="scientific">Micractinium conductrix</name>
    <dbReference type="NCBI Taxonomy" id="554055"/>
    <lineage>
        <taxon>Eukaryota</taxon>
        <taxon>Viridiplantae</taxon>
        <taxon>Chlorophyta</taxon>
        <taxon>core chlorophytes</taxon>
        <taxon>Trebouxiophyceae</taxon>
        <taxon>Chlorellales</taxon>
        <taxon>Chlorellaceae</taxon>
        <taxon>Chlorella clade</taxon>
        <taxon>Micractinium</taxon>
    </lineage>
</organism>
<comment type="subcellular location">
    <subcellularLocation>
        <location evidence="7">Plastid</location>
        <location evidence="7">Chloroplast thylakoid membrane</location>
    </subcellularLocation>
</comment>
<feature type="binding site" evidence="6">
    <location>
        <position position="209"/>
    </location>
    <ligand>
        <name>chlorophyll a</name>
        <dbReference type="ChEBI" id="CHEBI:58416"/>
        <label>1</label>
    </ligand>
</feature>
<feature type="binding site" description="axial binding residue" evidence="6">
    <location>
        <position position="102"/>
    </location>
    <ligand>
        <name>chlorophyll a</name>
        <dbReference type="ChEBI" id="CHEBI:58416"/>
        <label>1</label>
    </ligand>
    <ligandPart>
        <name>Mg</name>
        <dbReference type="ChEBI" id="CHEBI:25107"/>
    </ligandPart>
</feature>
<evidence type="ECO:0000256" key="5">
    <source>
        <dbReference type="ARBA" id="ARBA00022991"/>
    </source>
</evidence>
<keyword evidence="7" id="KW-0793">Thylakoid</keyword>
<evidence type="ECO:0000313" key="9">
    <source>
        <dbReference type="Proteomes" id="UP000239649"/>
    </source>
</evidence>
<keyword evidence="7" id="KW-0603">Photosystem I</keyword>
<dbReference type="OrthoDB" id="423598at2759"/>
<keyword evidence="3 7" id="KW-0602">Photosynthesis</keyword>
<dbReference type="InterPro" id="IPR001344">
    <property type="entry name" value="Chloro_AB-bd_pln"/>
</dbReference>
<evidence type="ECO:0000256" key="4">
    <source>
        <dbReference type="ARBA" id="ARBA00022640"/>
    </source>
</evidence>
<dbReference type="GO" id="GO:0009535">
    <property type="term" value="C:chloroplast thylakoid membrane"/>
    <property type="evidence" value="ECO:0007669"/>
    <property type="project" value="UniProtKB-SubCell"/>
</dbReference>
<evidence type="ECO:0000256" key="2">
    <source>
        <dbReference type="ARBA" id="ARBA00022528"/>
    </source>
</evidence>
<dbReference type="AlphaFoldDB" id="A0A2P6V1T6"/>
<keyword evidence="7" id="KW-0604">Photosystem II</keyword>
<dbReference type="GO" id="GO:0009523">
    <property type="term" value="C:photosystem II"/>
    <property type="evidence" value="ECO:0007669"/>
    <property type="project" value="UniProtKB-KW"/>
</dbReference>
<dbReference type="STRING" id="554055.A0A2P6V1T6"/>
<dbReference type="InterPro" id="IPR022796">
    <property type="entry name" value="Chloroa_b-bind"/>
</dbReference>
<reference evidence="8 9" key="1">
    <citation type="journal article" date="2018" name="Plant J.">
        <title>Genome sequences of Chlorella sorokiniana UTEX 1602 and Micractinium conductrix SAG 241.80: implications to maltose excretion by a green alga.</title>
        <authorList>
            <person name="Arriola M.B."/>
            <person name="Velmurugan N."/>
            <person name="Zhang Y."/>
            <person name="Plunkett M.H."/>
            <person name="Hondzo H."/>
            <person name="Barney B.M."/>
        </authorList>
    </citation>
    <scope>NUCLEOTIDE SEQUENCE [LARGE SCALE GENOMIC DNA]</scope>
    <source>
        <strain evidence="8 9">SAG 241.80</strain>
    </source>
</reference>
<comment type="function">
    <text evidence="7">The light-harvesting complex (LHC) functions as a light receptor, it captures and delivers excitation energy to photosystems with which it is closely associated.</text>
</comment>
<comment type="caution">
    <text evidence="8">The sequence shown here is derived from an EMBL/GenBank/DDBJ whole genome shotgun (WGS) entry which is preliminary data.</text>
</comment>
<keyword evidence="5 7" id="KW-0157">Chromophore</keyword>
<dbReference type="Pfam" id="PF00504">
    <property type="entry name" value="Chloroa_b-bind"/>
    <property type="match status" value="1"/>
</dbReference>
<evidence type="ECO:0000256" key="7">
    <source>
        <dbReference type="RuleBase" id="RU363080"/>
    </source>
</evidence>
<proteinExistence type="inferred from homology"/>
<protein>
    <recommendedName>
        <fullName evidence="7">Chlorophyll a-b binding protein, chloroplastic</fullName>
    </recommendedName>
</protein>
<keyword evidence="9" id="KW-1185">Reference proteome</keyword>
<dbReference type="Gene3D" id="1.10.3460.10">
    <property type="entry name" value="Chlorophyll a/b binding protein domain"/>
    <property type="match status" value="1"/>
</dbReference>
<evidence type="ECO:0000256" key="6">
    <source>
        <dbReference type="PIRSR" id="PIRSR601344-1"/>
    </source>
</evidence>
<evidence type="ECO:0000256" key="1">
    <source>
        <dbReference type="ARBA" id="ARBA00022494"/>
    </source>
</evidence>
<dbReference type="SUPFAM" id="SSF103511">
    <property type="entry name" value="Chlorophyll a-b binding protein"/>
    <property type="match status" value="1"/>
</dbReference>
<feature type="binding site" evidence="6">
    <location>
        <position position="210"/>
    </location>
    <ligand>
        <name>chlorophyll a</name>
        <dbReference type="ChEBI" id="CHEBI:58416"/>
        <label>1</label>
    </ligand>
</feature>
<dbReference type="EMBL" id="LHPF02000043">
    <property type="protein sequence ID" value="PSC68059.1"/>
    <property type="molecule type" value="Genomic_DNA"/>
</dbReference>
<feature type="binding site" evidence="6">
    <location>
        <position position="97"/>
    </location>
    <ligand>
        <name>chlorophyll a</name>
        <dbReference type="ChEBI" id="CHEBI:58416"/>
        <label>1</label>
    </ligand>
</feature>
<feature type="binding site" evidence="6">
    <location>
        <position position="215"/>
    </location>
    <ligand>
        <name>chlorophyll a</name>
        <dbReference type="ChEBI" id="CHEBI:58416"/>
        <label>1</label>
    </ligand>
</feature>
<dbReference type="PANTHER" id="PTHR21649">
    <property type="entry name" value="CHLOROPHYLL A/B BINDING PROTEIN"/>
    <property type="match status" value="1"/>
</dbReference>
<keyword evidence="1 6" id="KW-0148">Chlorophyll</keyword>
<dbReference type="GO" id="GO:0009765">
    <property type="term" value="P:photosynthesis, light harvesting"/>
    <property type="evidence" value="ECO:0007669"/>
    <property type="project" value="InterPro"/>
</dbReference>
<accession>A0A2P6V1T6</accession>
<feature type="binding site" evidence="6">
    <location>
        <position position="100"/>
    </location>
    <ligand>
        <name>chlorophyll a</name>
        <dbReference type="ChEBI" id="CHEBI:58416"/>
        <label>1</label>
    </ligand>
</feature>
<feature type="binding site" evidence="6">
    <location>
        <position position="213"/>
    </location>
    <ligand>
        <name>chlorophyll a</name>
        <dbReference type="ChEBI" id="CHEBI:58416"/>
        <label>1</label>
    </ligand>
</feature>
<evidence type="ECO:0000256" key="3">
    <source>
        <dbReference type="ARBA" id="ARBA00022531"/>
    </source>
</evidence>
<sequence length="278" mass="30212">MQAALSQRVALAQAPRAARAARGSVKVMAKTVSGKTVSGKAKTVKGGAASSSSDLTPGQEYALGLPGISEPFPNMFDPANFTKTAKPADIKRWRESELLHGRVAMLAALGFVVGEQLEDFPAFMNWDGSVTGPAIYQFQQIEEVRPLFWEALVLCIGLAEVWRVAVGWATPTGNGFNSLKDEYNPGFLGFDPLNLLPEDEEEIRVLQTKELNNGRLAMIGIAGFVLQELVPPHREIFEHLALYAERELILEIEDLDPALNIPVPDIPPAGIGAAFYNK</sequence>
<comment type="similarity">
    <text evidence="7">Belongs to the light-harvesting chlorophyll a/b-binding (LHC) protein family.</text>
</comment>
<dbReference type="Proteomes" id="UP000239649">
    <property type="component" value="Unassembled WGS sequence"/>
</dbReference>
<gene>
    <name evidence="8" type="ORF">C2E20_8350</name>
</gene>
<dbReference type="GO" id="GO:0009522">
    <property type="term" value="C:photosystem I"/>
    <property type="evidence" value="ECO:0007669"/>
    <property type="project" value="UniProtKB-KW"/>
</dbReference>